<sequence>MTATTVRAAALTLLWGSAFLWTKLALDGGLTPVHVTVVRCALGAAVLLALARAAGQRLPRDGTTWRHLIVAALLCNALPFLLISIGEQTVDTGLAGILHATTPLWSLLLGLAVGTERGIRPARLTGLLLGFAGTVLIFAPWQRHTQTGWGVAALLAAAAATDRPTPPPRTPASNRPTP</sequence>
<reference evidence="9" key="1">
    <citation type="submission" date="2016-06" db="EMBL/GenBank/DDBJ databases">
        <authorList>
            <person name="Varghese N."/>
            <person name="Submissions Spin"/>
        </authorList>
    </citation>
    <scope>NUCLEOTIDE SEQUENCE [LARGE SCALE GENOMIC DNA]</scope>
    <source>
        <strain evidence="9">DSM 45431</strain>
    </source>
</reference>
<evidence type="ECO:0000256" key="5">
    <source>
        <dbReference type="ARBA" id="ARBA00023136"/>
    </source>
</evidence>
<evidence type="ECO:0000259" key="7">
    <source>
        <dbReference type="Pfam" id="PF00892"/>
    </source>
</evidence>
<dbReference type="InterPro" id="IPR000620">
    <property type="entry name" value="EamA_dom"/>
</dbReference>
<keyword evidence="9" id="KW-1185">Reference proteome</keyword>
<dbReference type="EMBL" id="FMHV01000002">
    <property type="protein sequence ID" value="SCL32208.1"/>
    <property type="molecule type" value="Genomic_DNA"/>
</dbReference>
<gene>
    <name evidence="8" type="ORF">GA0070624_4420</name>
</gene>
<dbReference type="Proteomes" id="UP000199413">
    <property type="component" value="Unassembled WGS sequence"/>
</dbReference>
<dbReference type="Pfam" id="PF00892">
    <property type="entry name" value="EamA"/>
    <property type="match status" value="1"/>
</dbReference>
<dbReference type="AlphaFoldDB" id="A0A1C6SRT3"/>
<keyword evidence="4 6" id="KW-1133">Transmembrane helix</keyword>
<evidence type="ECO:0000256" key="4">
    <source>
        <dbReference type="ARBA" id="ARBA00022989"/>
    </source>
</evidence>
<dbReference type="SUPFAM" id="SSF103481">
    <property type="entry name" value="Multidrug resistance efflux transporter EmrE"/>
    <property type="match status" value="1"/>
</dbReference>
<keyword evidence="5 6" id="KW-0472">Membrane</keyword>
<name>A0A1C6SRT3_9ACTN</name>
<feature type="transmembrane region" description="Helical" evidence="6">
    <location>
        <begin position="67"/>
        <end position="86"/>
    </location>
</feature>
<dbReference type="InterPro" id="IPR037185">
    <property type="entry name" value="EmrE-like"/>
</dbReference>
<evidence type="ECO:0000313" key="9">
    <source>
        <dbReference type="Proteomes" id="UP000199413"/>
    </source>
</evidence>
<dbReference type="GO" id="GO:0016020">
    <property type="term" value="C:membrane"/>
    <property type="evidence" value="ECO:0007669"/>
    <property type="project" value="UniProtKB-SubCell"/>
</dbReference>
<dbReference type="RefSeq" id="WP_091343964.1">
    <property type="nucleotide sequence ID" value="NZ_FMHV01000002.1"/>
</dbReference>
<feature type="transmembrane region" description="Helical" evidence="6">
    <location>
        <begin position="35"/>
        <end position="55"/>
    </location>
</feature>
<dbReference type="PANTHER" id="PTHR32322:SF9">
    <property type="entry name" value="AMINO-ACID METABOLITE EFFLUX PUMP-RELATED"/>
    <property type="match status" value="1"/>
</dbReference>
<dbReference type="InterPro" id="IPR050638">
    <property type="entry name" value="AA-Vitamin_Transporters"/>
</dbReference>
<feature type="transmembrane region" description="Helical" evidence="6">
    <location>
        <begin position="124"/>
        <end position="141"/>
    </location>
</feature>
<feature type="transmembrane region" description="Helical" evidence="6">
    <location>
        <begin position="92"/>
        <end position="112"/>
    </location>
</feature>
<dbReference type="PANTHER" id="PTHR32322">
    <property type="entry name" value="INNER MEMBRANE TRANSPORTER"/>
    <property type="match status" value="1"/>
</dbReference>
<dbReference type="STRING" id="568872.GA0070624_4420"/>
<proteinExistence type="inferred from homology"/>
<accession>A0A1C6SRT3</accession>
<dbReference type="OrthoDB" id="5242975at2"/>
<comment type="similarity">
    <text evidence="2">Belongs to the EamA transporter family.</text>
</comment>
<keyword evidence="3 6" id="KW-0812">Transmembrane</keyword>
<evidence type="ECO:0000313" key="8">
    <source>
        <dbReference type="EMBL" id="SCL32208.1"/>
    </source>
</evidence>
<evidence type="ECO:0000256" key="3">
    <source>
        <dbReference type="ARBA" id="ARBA00022692"/>
    </source>
</evidence>
<evidence type="ECO:0000256" key="2">
    <source>
        <dbReference type="ARBA" id="ARBA00007362"/>
    </source>
</evidence>
<evidence type="ECO:0000256" key="1">
    <source>
        <dbReference type="ARBA" id="ARBA00004141"/>
    </source>
</evidence>
<protein>
    <submittedName>
        <fullName evidence="8">EamA-like transporter family protein</fullName>
    </submittedName>
</protein>
<organism evidence="8 9">
    <name type="scientific">Micromonospora rhizosphaerae</name>
    <dbReference type="NCBI Taxonomy" id="568872"/>
    <lineage>
        <taxon>Bacteria</taxon>
        <taxon>Bacillati</taxon>
        <taxon>Actinomycetota</taxon>
        <taxon>Actinomycetes</taxon>
        <taxon>Micromonosporales</taxon>
        <taxon>Micromonosporaceae</taxon>
        <taxon>Micromonospora</taxon>
    </lineage>
</organism>
<feature type="domain" description="EamA" evidence="7">
    <location>
        <begin position="9"/>
        <end position="138"/>
    </location>
</feature>
<evidence type="ECO:0000256" key="6">
    <source>
        <dbReference type="SAM" id="Phobius"/>
    </source>
</evidence>
<comment type="subcellular location">
    <subcellularLocation>
        <location evidence="1">Membrane</location>
        <topology evidence="1">Multi-pass membrane protein</topology>
    </subcellularLocation>
</comment>